<reference evidence="3" key="1">
    <citation type="journal article" date="2019" name="Int. J. Syst. Evol. Microbiol.">
        <title>The Global Catalogue of Microorganisms (GCM) 10K type strain sequencing project: providing services to taxonomists for standard genome sequencing and annotation.</title>
        <authorList>
            <consortium name="The Broad Institute Genomics Platform"/>
            <consortium name="The Broad Institute Genome Sequencing Center for Infectious Disease"/>
            <person name="Wu L."/>
            <person name="Ma J."/>
        </authorList>
    </citation>
    <scope>NUCLEOTIDE SEQUENCE [LARGE SCALE GENOMIC DNA]</scope>
    <source>
        <strain evidence="3">CGMCC 1.6375</strain>
    </source>
</reference>
<evidence type="ECO:0000259" key="1">
    <source>
        <dbReference type="Pfam" id="PF13568"/>
    </source>
</evidence>
<accession>A0ABQ2I240</accession>
<dbReference type="SUPFAM" id="SSF56925">
    <property type="entry name" value="OMPA-like"/>
    <property type="match status" value="1"/>
</dbReference>
<dbReference type="Proteomes" id="UP000632339">
    <property type="component" value="Unassembled WGS sequence"/>
</dbReference>
<proteinExistence type="predicted"/>
<dbReference type="EMBL" id="BMLI01000001">
    <property type="protein sequence ID" value="GGM96245.1"/>
    <property type="molecule type" value="Genomic_DNA"/>
</dbReference>
<dbReference type="Pfam" id="PF13568">
    <property type="entry name" value="OMP_b-brl_2"/>
    <property type="match status" value="1"/>
</dbReference>
<organism evidence="2 3">
    <name type="scientific">Dyadobacter beijingensis</name>
    <dbReference type="NCBI Taxonomy" id="365489"/>
    <lineage>
        <taxon>Bacteria</taxon>
        <taxon>Pseudomonadati</taxon>
        <taxon>Bacteroidota</taxon>
        <taxon>Cytophagia</taxon>
        <taxon>Cytophagales</taxon>
        <taxon>Spirosomataceae</taxon>
        <taxon>Dyadobacter</taxon>
    </lineage>
</organism>
<dbReference type="InterPro" id="IPR025665">
    <property type="entry name" value="Beta-barrel_OMP_2"/>
</dbReference>
<evidence type="ECO:0000313" key="3">
    <source>
        <dbReference type="Proteomes" id="UP000632339"/>
    </source>
</evidence>
<keyword evidence="3" id="KW-1185">Reference proteome</keyword>
<gene>
    <name evidence="2" type="ORF">GCM10010967_32280</name>
</gene>
<sequence>MFLGSIIIKYVNEAMPMNRRNLRVFVCAIACALAGRDAEAQISLGVKGGVNFSDLAIKNDELSLNTRIAPNLGVIFNYPVTPTFSIQAEPGFSSRGGKIKEETVTDLAPGVPVQVVTRSVMKLSYFELPVMAQYRPYLTEKLQAIISVGPEVRLRVAPQKLKGKSEFYLNGELAESHTQHESASDDEGVGKFDVGLAFGAGAAYPVGRFTVFAEARYHLGLYNVVSHIDTNTKAFNRGASVALGVTVPILNK</sequence>
<name>A0ABQ2I240_9BACT</name>
<feature type="domain" description="Outer membrane protein beta-barrel" evidence="1">
    <location>
        <begin position="41"/>
        <end position="224"/>
    </location>
</feature>
<comment type="caution">
    <text evidence="2">The sequence shown here is derived from an EMBL/GenBank/DDBJ whole genome shotgun (WGS) entry which is preliminary data.</text>
</comment>
<dbReference type="InterPro" id="IPR011250">
    <property type="entry name" value="OMP/PagP_B-barrel"/>
</dbReference>
<evidence type="ECO:0000313" key="2">
    <source>
        <dbReference type="EMBL" id="GGM96245.1"/>
    </source>
</evidence>
<protein>
    <recommendedName>
        <fullName evidence="1">Outer membrane protein beta-barrel domain-containing protein</fullName>
    </recommendedName>
</protein>